<evidence type="ECO:0000313" key="6">
    <source>
        <dbReference type="Proteomes" id="UP000007842"/>
    </source>
</evidence>
<dbReference type="Proteomes" id="UP000007842">
    <property type="component" value="Chromosome"/>
</dbReference>
<dbReference type="KEGG" id="sct:SCAT_2325"/>
<accession>G8WQF0</accession>
<evidence type="ECO:0000256" key="2">
    <source>
        <dbReference type="PROSITE-ProRule" id="PRU00169"/>
    </source>
</evidence>
<dbReference type="PROSITE" id="PS50043">
    <property type="entry name" value="HTH_LUXR_2"/>
    <property type="match status" value="1"/>
</dbReference>
<dbReference type="InterPro" id="IPR016032">
    <property type="entry name" value="Sig_transdc_resp-reg_C-effctor"/>
</dbReference>
<dbReference type="InterPro" id="IPR039420">
    <property type="entry name" value="WalR-like"/>
</dbReference>
<dbReference type="InterPro" id="IPR000792">
    <property type="entry name" value="Tscrpt_reg_LuxR_C"/>
</dbReference>
<evidence type="ECO:0000256" key="1">
    <source>
        <dbReference type="ARBA" id="ARBA00023125"/>
    </source>
</evidence>
<keyword evidence="6" id="KW-1185">Reference proteome</keyword>
<accession>F8JY91</accession>
<comment type="caution">
    <text evidence="2">Lacks conserved residue(s) required for the propagation of feature annotation.</text>
</comment>
<gene>
    <name evidence="5" type="ordered locus">SCATT_23110</name>
</gene>
<dbReference type="GO" id="GO:0003677">
    <property type="term" value="F:DNA binding"/>
    <property type="evidence" value="ECO:0007669"/>
    <property type="project" value="UniProtKB-KW"/>
</dbReference>
<evidence type="ECO:0000259" key="3">
    <source>
        <dbReference type="PROSITE" id="PS50043"/>
    </source>
</evidence>
<dbReference type="PATRIC" id="fig|1003195.11.peg.3838"/>
<dbReference type="EMBL" id="CP003219">
    <property type="protein sequence ID" value="AEW94682.1"/>
    <property type="molecule type" value="Genomic_DNA"/>
</dbReference>
<reference evidence="6" key="1">
    <citation type="submission" date="2011-12" db="EMBL/GenBank/DDBJ databases">
        <title>Complete genome sequence of Streptomyces cattleya strain DSM 46488.</title>
        <authorList>
            <person name="Ou H.-Y."/>
            <person name="Li P."/>
            <person name="Zhao C."/>
            <person name="O'Hagan D."/>
            <person name="Deng Z."/>
        </authorList>
    </citation>
    <scope>NUCLEOTIDE SEQUENCE [LARGE SCALE GENOMIC DNA]</scope>
    <source>
        <strain evidence="6">ATCC 35852 / DSM 46488 / JCM 4925 / NBRC 14057 / NRRL 8057</strain>
    </source>
</reference>
<dbReference type="PROSITE" id="PS50110">
    <property type="entry name" value="RESPONSE_REGULATORY"/>
    <property type="match status" value="1"/>
</dbReference>
<dbReference type="RefSeq" id="WP_014143071.1">
    <property type="nucleotide sequence ID" value="NC_016111.1"/>
</dbReference>
<organism evidence="5 6">
    <name type="scientific">Streptantibioticus cattleyicolor (strain ATCC 35852 / DSM 46488 / JCM 4925 / NBRC 14057 / NRRL 8057)</name>
    <name type="common">Streptomyces cattleya</name>
    <dbReference type="NCBI Taxonomy" id="1003195"/>
    <lineage>
        <taxon>Bacteria</taxon>
        <taxon>Bacillati</taxon>
        <taxon>Actinomycetota</taxon>
        <taxon>Actinomycetes</taxon>
        <taxon>Kitasatosporales</taxon>
        <taxon>Streptomycetaceae</taxon>
        <taxon>Streptantibioticus</taxon>
    </lineage>
</organism>
<proteinExistence type="predicted"/>
<feature type="domain" description="HTH luxR-type" evidence="3">
    <location>
        <begin position="141"/>
        <end position="206"/>
    </location>
</feature>
<dbReference type="KEGG" id="scy:SCATT_23110"/>
<dbReference type="SUPFAM" id="SSF52172">
    <property type="entry name" value="CheY-like"/>
    <property type="match status" value="1"/>
</dbReference>
<dbReference type="InterPro" id="IPR001789">
    <property type="entry name" value="Sig_transdc_resp-reg_receiver"/>
</dbReference>
<dbReference type="OrthoDB" id="4294555at2"/>
<dbReference type="GO" id="GO:0006355">
    <property type="term" value="P:regulation of DNA-templated transcription"/>
    <property type="evidence" value="ECO:0007669"/>
    <property type="project" value="InterPro"/>
</dbReference>
<protein>
    <submittedName>
        <fullName evidence="5">Two-component system response regulator</fullName>
    </submittedName>
</protein>
<name>F8JY91_STREN</name>
<dbReference type="Gene3D" id="3.40.50.2300">
    <property type="match status" value="1"/>
</dbReference>
<dbReference type="CDD" id="cd06170">
    <property type="entry name" value="LuxR_C_like"/>
    <property type="match status" value="1"/>
</dbReference>
<keyword evidence="1" id="KW-0238">DNA-binding</keyword>
<dbReference type="AlphaFoldDB" id="F8JY91"/>
<dbReference type="PANTHER" id="PTHR43214">
    <property type="entry name" value="TWO-COMPONENT RESPONSE REGULATOR"/>
    <property type="match status" value="1"/>
</dbReference>
<dbReference type="STRING" id="1003195.SCATT_23110"/>
<evidence type="ECO:0000259" key="4">
    <source>
        <dbReference type="PROSITE" id="PS50110"/>
    </source>
</evidence>
<dbReference type="eggNOG" id="COG2197">
    <property type="taxonomic scope" value="Bacteria"/>
</dbReference>
<dbReference type="InterPro" id="IPR011006">
    <property type="entry name" value="CheY-like_superfamily"/>
</dbReference>
<dbReference type="SMART" id="SM00421">
    <property type="entry name" value="HTH_LUXR"/>
    <property type="match status" value="1"/>
</dbReference>
<dbReference type="SUPFAM" id="SSF46894">
    <property type="entry name" value="C-terminal effector domain of the bipartite response regulators"/>
    <property type="match status" value="1"/>
</dbReference>
<sequence>MSGTISYIAIIEAQSLVRHGLERVLSADPRHVVVSAVTDRGEFQGAGERPDVILYGPPRDCAEEPRESVAELAGHGKVLVMHDFPGSFSVLDTIRAGALGCVTKEISVRELLVAVRTVGAGGYHVSPELAPRLHAELNRPARPEPRVLARRELETLRWLADGLTHGQIARRMGLTEATVSTYVKRIRSKLDVGNKADLTRTAIELGLLRCGERRTAVPAPVSGTVG</sequence>
<dbReference type="PANTHER" id="PTHR43214:SF43">
    <property type="entry name" value="TWO-COMPONENT RESPONSE REGULATOR"/>
    <property type="match status" value="1"/>
</dbReference>
<dbReference type="HOGENOM" id="CLU_000445_90_1_11"/>
<feature type="domain" description="Response regulatory" evidence="4">
    <location>
        <begin position="7"/>
        <end position="119"/>
    </location>
</feature>
<dbReference type="GO" id="GO:0000160">
    <property type="term" value="P:phosphorelay signal transduction system"/>
    <property type="evidence" value="ECO:0007669"/>
    <property type="project" value="InterPro"/>
</dbReference>
<evidence type="ECO:0000313" key="5">
    <source>
        <dbReference type="EMBL" id="AEW94682.1"/>
    </source>
</evidence>
<dbReference type="PRINTS" id="PR00038">
    <property type="entry name" value="HTHLUXR"/>
</dbReference>
<dbReference type="Pfam" id="PF00196">
    <property type="entry name" value="GerE"/>
    <property type="match status" value="1"/>
</dbReference>